<comment type="caution">
    <text evidence="1">The sequence shown here is derived from an EMBL/GenBank/DDBJ whole genome shotgun (WGS) entry which is preliminary data.</text>
</comment>
<sequence>MKSLENVTGEGMSFSEALDSLDLFPRVEQDKDASKTRETSFFGQSTLNLKEGTNYALRIPELSSRPVDVLLESLPELQTAARLQKQDACSSNENNQTSDSLSMKSSQDPISETPPSIWEAVLNYKEHGQMISWESIGKSKPSMNKASPYLTEADISTYEAVWHNHFHHEFSYGNTGVAVAQELLVQNILNLIIGIPSNLFSYDPIKRIFSPKIPNIRIRGCSARSTNMMMSRFLNLGTHIKRLENTAERCMKAASLYGLTGVAFGRSLASFILLIRKSLVAMSEKNNATDHTIIVGLYHVIDEVSLIDVSNTGSAELSAEQSAQLKKEGFYLPFGSGILSEIYSTAESVDSTRSPFLKCTLLAFLKHSSEPFFQMLSSWLGVSASSAHAPLPIDAPKGDFHDPYKEFFIVNFEIDASFVKHDGNCFWQDGIQVSDKNPLPIFIDTGLARDVLEAGKSLRLLRDCRPNHPLCQASTMLDPLTSKPIWSTNMKWLFIQGDID</sequence>
<organism evidence="1 2">
    <name type="scientific">Acaulospora colombiana</name>
    <dbReference type="NCBI Taxonomy" id="27376"/>
    <lineage>
        <taxon>Eukaryota</taxon>
        <taxon>Fungi</taxon>
        <taxon>Fungi incertae sedis</taxon>
        <taxon>Mucoromycota</taxon>
        <taxon>Glomeromycotina</taxon>
        <taxon>Glomeromycetes</taxon>
        <taxon>Diversisporales</taxon>
        <taxon>Acaulosporaceae</taxon>
        <taxon>Acaulospora</taxon>
    </lineage>
</organism>
<accession>A0ACA9NQU9</accession>
<feature type="non-terminal residue" evidence="1">
    <location>
        <position position="500"/>
    </location>
</feature>
<keyword evidence="2" id="KW-1185">Reference proteome</keyword>
<proteinExistence type="predicted"/>
<name>A0ACA9NQU9_9GLOM</name>
<evidence type="ECO:0000313" key="1">
    <source>
        <dbReference type="EMBL" id="CAG8663086.1"/>
    </source>
</evidence>
<reference evidence="1" key="1">
    <citation type="submission" date="2021-06" db="EMBL/GenBank/DDBJ databases">
        <authorList>
            <person name="Kallberg Y."/>
            <person name="Tangrot J."/>
            <person name="Rosling A."/>
        </authorList>
    </citation>
    <scope>NUCLEOTIDE SEQUENCE</scope>
    <source>
        <strain evidence="1">CL356</strain>
    </source>
</reference>
<dbReference type="Proteomes" id="UP000789525">
    <property type="component" value="Unassembled WGS sequence"/>
</dbReference>
<evidence type="ECO:0000313" key="2">
    <source>
        <dbReference type="Proteomes" id="UP000789525"/>
    </source>
</evidence>
<protein>
    <submittedName>
        <fullName evidence="1">13359_t:CDS:1</fullName>
    </submittedName>
</protein>
<gene>
    <name evidence="1" type="ORF">ACOLOM_LOCUS8662</name>
</gene>
<dbReference type="EMBL" id="CAJVPT010023019">
    <property type="protein sequence ID" value="CAG8663086.1"/>
    <property type="molecule type" value="Genomic_DNA"/>
</dbReference>